<evidence type="ECO:0008006" key="4">
    <source>
        <dbReference type="Google" id="ProtNLM"/>
    </source>
</evidence>
<dbReference type="EMBL" id="KN825202">
    <property type="protein sequence ID" value="KIK93231.1"/>
    <property type="molecule type" value="Genomic_DNA"/>
</dbReference>
<accession>A0A0D0DV36</accession>
<dbReference type="Gene3D" id="4.10.60.10">
    <property type="entry name" value="Zinc finger, CCHC-type"/>
    <property type="match status" value="1"/>
</dbReference>
<dbReference type="InParanoid" id="A0A0D0DV36"/>
<evidence type="ECO:0000313" key="2">
    <source>
        <dbReference type="EMBL" id="KIK93231.1"/>
    </source>
</evidence>
<dbReference type="GO" id="GO:0003676">
    <property type="term" value="F:nucleic acid binding"/>
    <property type="evidence" value="ECO:0007669"/>
    <property type="project" value="InterPro"/>
</dbReference>
<dbReference type="OrthoDB" id="2692834at2759"/>
<dbReference type="InterPro" id="IPR036875">
    <property type="entry name" value="Znf_CCHC_sf"/>
</dbReference>
<keyword evidence="3" id="KW-1185">Reference proteome</keyword>
<keyword evidence="1" id="KW-0507">mRNA processing</keyword>
<dbReference type="HOGENOM" id="CLU_2776690_0_0_1"/>
<proteinExistence type="predicted"/>
<protein>
    <recommendedName>
        <fullName evidence="4">CCHC-type domain-containing protein</fullName>
    </recommendedName>
</protein>
<evidence type="ECO:0000313" key="3">
    <source>
        <dbReference type="Proteomes" id="UP000054538"/>
    </source>
</evidence>
<reference evidence="3" key="2">
    <citation type="submission" date="2015-01" db="EMBL/GenBank/DDBJ databases">
        <title>Evolutionary Origins and Diversification of the Mycorrhizal Mutualists.</title>
        <authorList>
            <consortium name="DOE Joint Genome Institute"/>
            <consortium name="Mycorrhizal Genomics Consortium"/>
            <person name="Kohler A."/>
            <person name="Kuo A."/>
            <person name="Nagy L.G."/>
            <person name="Floudas D."/>
            <person name="Copeland A."/>
            <person name="Barry K.W."/>
            <person name="Cichocki N."/>
            <person name="Veneault-Fourrey C."/>
            <person name="LaButti K."/>
            <person name="Lindquist E.A."/>
            <person name="Lipzen A."/>
            <person name="Lundell T."/>
            <person name="Morin E."/>
            <person name="Murat C."/>
            <person name="Riley R."/>
            <person name="Ohm R."/>
            <person name="Sun H."/>
            <person name="Tunlid A."/>
            <person name="Henrissat B."/>
            <person name="Grigoriev I.V."/>
            <person name="Hibbett D.S."/>
            <person name="Martin F."/>
        </authorList>
    </citation>
    <scope>NUCLEOTIDE SEQUENCE [LARGE SCALE GENOMIC DNA]</scope>
    <source>
        <strain evidence="3">Ve08.2h10</strain>
    </source>
</reference>
<dbReference type="SUPFAM" id="SSF57756">
    <property type="entry name" value="Retrovirus zinc finger-like domains"/>
    <property type="match status" value="1"/>
</dbReference>
<organism evidence="2 3">
    <name type="scientific">Paxillus rubicundulus Ve08.2h10</name>
    <dbReference type="NCBI Taxonomy" id="930991"/>
    <lineage>
        <taxon>Eukaryota</taxon>
        <taxon>Fungi</taxon>
        <taxon>Dikarya</taxon>
        <taxon>Basidiomycota</taxon>
        <taxon>Agaricomycotina</taxon>
        <taxon>Agaricomycetes</taxon>
        <taxon>Agaricomycetidae</taxon>
        <taxon>Boletales</taxon>
        <taxon>Paxilineae</taxon>
        <taxon>Paxillaceae</taxon>
        <taxon>Paxillus</taxon>
    </lineage>
</organism>
<gene>
    <name evidence="2" type="ORF">PAXRUDRAFT_829165</name>
</gene>
<dbReference type="AlphaFoldDB" id="A0A0D0DV36"/>
<name>A0A0D0DV36_9AGAM</name>
<reference evidence="2 3" key="1">
    <citation type="submission" date="2014-04" db="EMBL/GenBank/DDBJ databases">
        <authorList>
            <consortium name="DOE Joint Genome Institute"/>
            <person name="Kuo A."/>
            <person name="Kohler A."/>
            <person name="Jargeat P."/>
            <person name="Nagy L.G."/>
            <person name="Floudas D."/>
            <person name="Copeland A."/>
            <person name="Barry K.W."/>
            <person name="Cichocki N."/>
            <person name="Veneault-Fourrey C."/>
            <person name="LaButti K."/>
            <person name="Lindquist E.A."/>
            <person name="Lipzen A."/>
            <person name="Lundell T."/>
            <person name="Morin E."/>
            <person name="Murat C."/>
            <person name="Sun H."/>
            <person name="Tunlid A."/>
            <person name="Henrissat B."/>
            <person name="Grigoriev I.V."/>
            <person name="Hibbett D.S."/>
            <person name="Martin F."/>
            <person name="Nordberg H.P."/>
            <person name="Cantor M.N."/>
            <person name="Hua S.X."/>
        </authorList>
    </citation>
    <scope>NUCLEOTIDE SEQUENCE [LARGE SCALE GENOMIC DNA]</scope>
    <source>
        <strain evidence="2 3">Ve08.2h10</strain>
    </source>
</reference>
<evidence type="ECO:0000256" key="1">
    <source>
        <dbReference type="ARBA" id="ARBA00022664"/>
    </source>
</evidence>
<sequence>MGVTYGGQGQPMDVDRQRAQQTAARACYNCGGADHFVWYCPHPQAPRVQRLRRMVEEITEEEKSELRGF</sequence>
<dbReference type="Proteomes" id="UP000054538">
    <property type="component" value="Unassembled WGS sequence"/>
</dbReference>
<dbReference type="GO" id="GO:0006397">
    <property type="term" value="P:mRNA processing"/>
    <property type="evidence" value="ECO:0007669"/>
    <property type="project" value="UniProtKB-KW"/>
</dbReference>
<dbReference type="GO" id="GO:0008270">
    <property type="term" value="F:zinc ion binding"/>
    <property type="evidence" value="ECO:0007669"/>
    <property type="project" value="InterPro"/>
</dbReference>